<dbReference type="InterPro" id="IPR011251">
    <property type="entry name" value="Luciferase-like_dom"/>
</dbReference>
<dbReference type="InterPro" id="IPR036661">
    <property type="entry name" value="Luciferase-like_sf"/>
</dbReference>
<gene>
    <name evidence="6" type="ORF">WIS52_01370</name>
</gene>
<dbReference type="EMBL" id="JBEDNQ010000001">
    <property type="protein sequence ID" value="MEQ3549105.1"/>
    <property type="molecule type" value="Genomic_DNA"/>
</dbReference>
<protein>
    <submittedName>
        <fullName evidence="6">LLM class flavin-dependent oxidoreductase</fullName>
    </submittedName>
</protein>
<evidence type="ECO:0000256" key="2">
    <source>
        <dbReference type="ARBA" id="ARBA00022643"/>
    </source>
</evidence>
<keyword evidence="3" id="KW-0560">Oxidoreductase</keyword>
<dbReference type="Gene3D" id="3.20.20.30">
    <property type="entry name" value="Luciferase-like domain"/>
    <property type="match status" value="1"/>
</dbReference>
<keyword evidence="1" id="KW-0285">Flavoprotein</keyword>
<dbReference type="InterPro" id="IPR050172">
    <property type="entry name" value="SsuD_RutA_monooxygenase"/>
</dbReference>
<comment type="caution">
    <text evidence="6">The sequence shown here is derived from an EMBL/GenBank/DDBJ whole genome shotgun (WGS) entry which is preliminary data.</text>
</comment>
<keyword evidence="7" id="KW-1185">Reference proteome</keyword>
<evidence type="ECO:0000256" key="3">
    <source>
        <dbReference type="ARBA" id="ARBA00023002"/>
    </source>
</evidence>
<evidence type="ECO:0000259" key="5">
    <source>
        <dbReference type="Pfam" id="PF00296"/>
    </source>
</evidence>
<feature type="domain" description="Luciferase-like" evidence="5">
    <location>
        <begin position="14"/>
        <end position="302"/>
    </location>
</feature>
<dbReference type="PANTHER" id="PTHR42847">
    <property type="entry name" value="ALKANESULFONATE MONOOXYGENASE"/>
    <property type="match status" value="1"/>
</dbReference>
<evidence type="ECO:0000313" key="7">
    <source>
        <dbReference type="Proteomes" id="UP001494902"/>
    </source>
</evidence>
<keyword evidence="4" id="KW-0503">Monooxygenase</keyword>
<sequence>MTIQLYSTCPQSKDVPAGRYRAAVTDVARWSEEAGCTGMLVYTDNGLVDPWPVAQTVIEATTSLAPLVAVQPVYMHPYTVATQVSSLAYLHGRAVHLNMLAGGFRNDLLALGDATEHDRRYERTTEYTHIVMDLLRGATVTRAGEHYTVDRLRLDPPLPPELLPELLMSGSSPAGLAAALEVGATPVRYPEPPGETGTRPDGVDRFGIRIGIIARPRSADAWEAAHARFPADRAGRITHRVAMSVSDSHWHRQLSGRDAGGGPADPYWLGPFQHYKTFCPYLVGDYDEVAAVLARYLEQGARTVVLDIPESPAELKHIGTVADLARESLTP</sequence>
<dbReference type="PANTHER" id="PTHR42847:SF4">
    <property type="entry name" value="ALKANESULFONATE MONOOXYGENASE-RELATED"/>
    <property type="match status" value="1"/>
</dbReference>
<organism evidence="6 7">
    <name type="scientific">Pseudonocardia nematodicida</name>
    <dbReference type="NCBI Taxonomy" id="1206997"/>
    <lineage>
        <taxon>Bacteria</taxon>
        <taxon>Bacillati</taxon>
        <taxon>Actinomycetota</taxon>
        <taxon>Actinomycetes</taxon>
        <taxon>Pseudonocardiales</taxon>
        <taxon>Pseudonocardiaceae</taxon>
        <taxon>Pseudonocardia</taxon>
    </lineage>
</organism>
<dbReference type="Pfam" id="PF00296">
    <property type="entry name" value="Bac_luciferase"/>
    <property type="match status" value="1"/>
</dbReference>
<dbReference type="Proteomes" id="UP001494902">
    <property type="component" value="Unassembled WGS sequence"/>
</dbReference>
<keyword evidence="2" id="KW-0288">FMN</keyword>
<dbReference type="RefSeq" id="WP_349296195.1">
    <property type="nucleotide sequence ID" value="NZ_JBEDNQ010000001.1"/>
</dbReference>
<name>A0ABV1K3S7_9PSEU</name>
<proteinExistence type="predicted"/>
<evidence type="ECO:0000313" key="6">
    <source>
        <dbReference type="EMBL" id="MEQ3549105.1"/>
    </source>
</evidence>
<dbReference type="SUPFAM" id="SSF51679">
    <property type="entry name" value="Bacterial luciferase-like"/>
    <property type="match status" value="1"/>
</dbReference>
<evidence type="ECO:0000256" key="1">
    <source>
        <dbReference type="ARBA" id="ARBA00022630"/>
    </source>
</evidence>
<accession>A0ABV1K3S7</accession>
<evidence type="ECO:0000256" key="4">
    <source>
        <dbReference type="ARBA" id="ARBA00023033"/>
    </source>
</evidence>
<reference evidence="6 7" key="1">
    <citation type="submission" date="2024-03" db="EMBL/GenBank/DDBJ databases">
        <title>Draft genome sequence of Pseudonocardia nematodicida JCM 31783.</title>
        <authorList>
            <person name="Butdee W."/>
            <person name="Duangmal K."/>
        </authorList>
    </citation>
    <scope>NUCLEOTIDE SEQUENCE [LARGE SCALE GENOMIC DNA]</scope>
    <source>
        <strain evidence="6 7">JCM 31783</strain>
    </source>
</reference>